<reference evidence="6 7" key="1">
    <citation type="journal article" date="2014" name="Genome Biol. Evol.">
        <title>The secreted proteins of Achlya hypogyna and Thraustotheca clavata identify the ancestral oomycete secretome and reveal gene acquisitions by horizontal gene transfer.</title>
        <authorList>
            <person name="Misner I."/>
            <person name="Blouin N."/>
            <person name="Leonard G."/>
            <person name="Richards T.A."/>
            <person name="Lane C.E."/>
        </authorList>
    </citation>
    <scope>NUCLEOTIDE SEQUENCE [LARGE SCALE GENOMIC DNA]</scope>
    <source>
        <strain evidence="6 7">ATCC 48635</strain>
    </source>
</reference>
<sequence>MAVLQLLKQSKSFGGVVQHFAHDSAATKSRMQFSVFLPPRATLSSKVPALYFLAGAARDEHTVLAYGGAQRFAAARGLALITPDTSPRVKKGSSHWCYGPGAGWYVDATEPRWAEHYKMHKYITQELPAVVKAELPIDEARQSILGHSMGGHGALMLALRNPDLYASVSAFAPACSATRGSYGSKALETYLGPDREAWRDWDATQLVLTKGPVPKFNILIDFGTEDEFWKEDEQLFPEAFEVRKL</sequence>
<dbReference type="GO" id="GO:0046294">
    <property type="term" value="P:formaldehyde catabolic process"/>
    <property type="evidence" value="ECO:0007669"/>
    <property type="project" value="InterPro"/>
</dbReference>
<dbReference type="InterPro" id="IPR029058">
    <property type="entry name" value="AB_hydrolase_fold"/>
</dbReference>
<dbReference type="AlphaFoldDB" id="A0A1V9ZRT0"/>
<keyword evidence="5 6" id="KW-0378">Hydrolase</keyword>
<name>A0A1V9ZRT0_ACHHY</name>
<evidence type="ECO:0000256" key="2">
    <source>
        <dbReference type="ARBA" id="ARBA00012479"/>
    </source>
</evidence>
<dbReference type="OrthoDB" id="75006at2759"/>
<dbReference type="GO" id="GO:0018738">
    <property type="term" value="F:S-formylglutathione hydrolase activity"/>
    <property type="evidence" value="ECO:0007669"/>
    <property type="project" value="UniProtKB-EC"/>
</dbReference>
<organism evidence="6 7">
    <name type="scientific">Achlya hypogyna</name>
    <name type="common">Oomycete</name>
    <name type="synonym">Protoachlya hypogyna</name>
    <dbReference type="NCBI Taxonomy" id="1202772"/>
    <lineage>
        <taxon>Eukaryota</taxon>
        <taxon>Sar</taxon>
        <taxon>Stramenopiles</taxon>
        <taxon>Oomycota</taxon>
        <taxon>Saprolegniomycetes</taxon>
        <taxon>Saprolegniales</taxon>
        <taxon>Achlyaceae</taxon>
        <taxon>Achlya</taxon>
    </lineage>
</organism>
<evidence type="ECO:0000256" key="1">
    <source>
        <dbReference type="ARBA" id="ARBA00005622"/>
    </source>
</evidence>
<comment type="similarity">
    <text evidence="1">Belongs to the esterase D family.</text>
</comment>
<evidence type="ECO:0000256" key="4">
    <source>
        <dbReference type="ARBA" id="ARBA00022487"/>
    </source>
</evidence>
<dbReference type="SUPFAM" id="SSF53474">
    <property type="entry name" value="alpha/beta-Hydrolases"/>
    <property type="match status" value="1"/>
</dbReference>
<evidence type="ECO:0000313" key="6">
    <source>
        <dbReference type="EMBL" id="OQS00661.1"/>
    </source>
</evidence>
<gene>
    <name evidence="6" type="ORF">ACHHYP_02873</name>
</gene>
<dbReference type="EMBL" id="JNBR01000027">
    <property type="protein sequence ID" value="OQS00661.1"/>
    <property type="molecule type" value="Genomic_DNA"/>
</dbReference>
<protein>
    <recommendedName>
        <fullName evidence="3">S-formylglutathione hydrolase</fullName>
        <ecNumber evidence="2">3.1.2.12</ecNumber>
    </recommendedName>
</protein>
<dbReference type="Gene3D" id="3.40.50.1820">
    <property type="entry name" value="alpha/beta hydrolase"/>
    <property type="match status" value="1"/>
</dbReference>
<dbReference type="PANTHER" id="PTHR10061">
    <property type="entry name" value="S-FORMYLGLUTATHIONE HYDROLASE"/>
    <property type="match status" value="1"/>
</dbReference>
<dbReference type="Pfam" id="PF00756">
    <property type="entry name" value="Esterase"/>
    <property type="match status" value="1"/>
</dbReference>
<dbReference type="Proteomes" id="UP000243579">
    <property type="component" value="Unassembled WGS sequence"/>
</dbReference>
<dbReference type="InterPro" id="IPR014186">
    <property type="entry name" value="S-formylglutathione_hydrol"/>
</dbReference>
<evidence type="ECO:0000313" key="7">
    <source>
        <dbReference type="Proteomes" id="UP000243579"/>
    </source>
</evidence>
<keyword evidence="7" id="KW-1185">Reference proteome</keyword>
<dbReference type="STRING" id="1202772.A0A1V9ZRT0"/>
<dbReference type="PANTHER" id="PTHR10061:SF0">
    <property type="entry name" value="S-FORMYLGLUTATHIONE HYDROLASE"/>
    <property type="match status" value="1"/>
</dbReference>
<comment type="caution">
    <text evidence="6">The sequence shown here is derived from an EMBL/GenBank/DDBJ whole genome shotgun (WGS) entry which is preliminary data.</text>
</comment>
<dbReference type="EC" id="3.1.2.12" evidence="2"/>
<proteinExistence type="inferred from homology"/>
<accession>A0A1V9ZRT0</accession>
<dbReference type="GO" id="GO:0005829">
    <property type="term" value="C:cytosol"/>
    <property type="evidence" value="ECO:0007669"/>
    <property type="project" value="TreeGrafter"/>
</dbReference>
<evidence type="ECO:0000256" key="3">
    <source>
        <dbReference type="ARBA" id="ARBA00016774"/>
    </source>
</evidence>
<dbReference type="InterPro" id="IPR000801">
    <property type="entry name" value="Esterase-like"/>
</dbReference>
<dbReference type="GO" id="GO:0052689">
    <property type="term" value="F:carboxylic ester hydrolase activity"/>
    <property type="evidence" value="ECO:0007669"/>
    <property type="project" value="UniProtKB-KW"/>
</dbReference>
<evidence type="ECO:0000256" key="5">
    <source>
        <dbReference type="ARBA" id="ARBA00022801"/>
    </source>
</evidence>
<keyword evidence="4" id="KW-0719">Serine esterase</keyword>